<reference evidence="2" key="1">
    <citation type="submission" date="2023-03" db="EMBL/GenBank/DDBJ databases">
        <title>Massive genome expansion in bonnet fungi (Mycena s.s.) driven by repeated elements and novel gene families across ecological guilds.</title>
        <authorList>
            <consortium name="Lawrence Berkeley National Laboratory"/>
            <person name="Harder C.B."/>
            <person name="Miyauchi S."/>
            <person name="Viragh M."/>
            <person name="Kuo A."/>
            <person name="Thoen E."/>
            <person name="Andreopoulos B."/>
            <person name="Lu D."/>
            <person name="Skrede I."/>
            <person name="Drula E."/>
            <person name="Henrissat B."/>
            <person name="Morin E."/>
            <person name="Kohler A."/>
            <person name="Barry K."/>
            <person name="LaButti K."/>
            <person name="Morin E."/>
            <person name="Salamov A."/>
            <person name="Lipzen A."/>
            <person name="Mereny Z."/>
            <person name="Hegedus B."/>
            <person name="Baldrian P."/>
            <person name="Stursova M."/>
            <person name="Weitz H."/>
            <person name="Taylor A."/>
            <person name="Grigoriev I.V."/>
            <person name="Nagy L.G."/>
            <person name="Martin F."/>
            <person name="Kauserud H."/>
        </authorList>
    </citation>
    <scope>NUCLEOTIDE SEQUENCE</scope>
    <source>
        <strain evidence="2">CBHHK200</strain>
    </source>
</reference>
<evidence type="ECO:0000256" key="1">
    <source>
        <dbReference type="SAM" id="MobiDB-lite"/>
    </source>
</evidence>
<feature type="compositionally biased region" description="Acidic residues" evidence="1">
    <location>
        <begin position="64"/>
        <end position="74"/>
    </location>
</feature>
<gene>
    <name evidence="2" type="ORF">C8F04DRAFT_1172420</name>
</gene>
<protein>
    <submittedName>
        <fullName evidence="2">Uncharacterized protein</fullName>
    </submittedName>
</protein>
<dbReference type="EMBL" id="JARJCM010000001">
    <property type="protein sequence ID" value="KAJ7047958.1"/>
    <property type="molecule type" value="Genomic_DNA"/>
</dbReference>
<dbReference type="Proteomes" id="UP001218188">
    <property type="component" value="Unassembled WGS sequence"/>
</dbReference>
<proteinExistence type="predicted"/>
<evidence type="ECO:0000313" key="2">
    <source>
        <dbReference type="EMBL" id="KAJ7047958.1"/>
    </source>
</evidence>
<keyword evidence="3" id="KW-1185">Reference proteome</keyword>
<name>A0AAD6TPI5_9AGAR</name>
<accession>A0AAD6TPI5</accession>
<dbReference type="AlphaFoldDB" id="A0AAD6TPI5"/>
<sequence length="135" mass="14206">MGHEDLVDTLQSVEEIINHLPLLSVSDSPCTKSTWEKLLHLCHGVSLEITTHHTDMLAIMAEEVNEEENEEEDPQQAGGFGAGRFAAGGLAGGGARDSRGKKGTQQGGGTTKGHQACTSADRQNCGGQGVPERAL</sequence>
<evidence type="ECO:0000313" key="3">
    <source>
        <dbReference type="Proteomes" id="UP001218188"/>
    </source>
</evidence>
<comment type="caution">
    <text evidence="2">The sequence shown here is derived from an EMBL/GenBank/DDBJ whole genome shotgun (WGS) entry which is preliminary data.</text>
</comment>
<feature type="region of interest" description="Disordered" evidence="1">
    <location>
        <begin position="64"/>
        <end position="135"/>
    </location>
</feature>
<organism evidence="2 3">
    <name type="scientific">Mycena alexandri</name>
    <dbReference type="NCBI Taxonomy" id="1745969"/>
    <lineage>
        <taxon>Eukaryota</taxon>
        <taxon>Fungi</taxon>
        <taxon>Dikarya</taxon>
        <taxon>Basidiomycota</taxon>
        <taxon>Agaricomycotina</taxon>
        <taxon>Agaricomycetes</taxon>
        <taxon>Agaricomycetidae</taxon>
        <taxon>Agaricales</taxon>
        <taxon>Marasmiineae</taxon>
        <taxon>Mycenaceae</taxon>
        <taxon>Mycena</taxon>
    </lineage>
</organism>